<name>A0ABX2F5E4_9PSEU</name>
<dbReference type="Proteomes" id="UP000763557">
    <property type="component" value="Unassembled WGS sequence"/>
</dbReference>
<evidence type="ECO:0000313" key="2">
    <source>
        <dbReference type="EMBL" id="NRN66374.1"/>
    </source>
</evidence>
<evidence type="ECO:0000313" key="3">
    <source>
        <dbReference type="Proteomes" id="UP000763557"/>
    </source>
</evidence>
<dbReference type="Gene3D" id="2.60.20.10">
    <property type="entry name" value="Crystallins"/>
    <property type="match status" value="1"/>
</dbReference>
<reference evidence="2 3" key="1">
    <citation type="submission" date="2020-01" db="EMBL/GenBank/DDBJ databases">
        <title>Kibdelosporangium persica a novel Actinomycetes from a hot desert in Iran.</title>
        <authorList>
            <person name="Safaei N."/>
            <person name="Zaburannyi N."/>
            <person name="Mueller R."/>
            <person name="Wink J."/>
        </authorList>
    </citation>
    <scope>NUCLEOTIDE SEQUENCE [LARGE SCALE GENOMIC DNA]</scope>
    <source>
        <strain evidence="2 3">4NS15</strain>
    </source>
</reference>
<comment type="caution">
    <text evidence="2">The sequence shown here is derived from an EMBL/GenBank/DDBJ whole genome shotgun (WGS) entry which is preliminary data.</text>
</comment>
<sequence length="122" mass="13279">MTVGVILALVATTAIAAPAQAQNQGASALSGGYADCPVSHVCLWDNMNYRGGWLVLGSDSSDIGNWRDRANSMRNRTGYPVKLTDKRTLQPDDSIRYAANQSENDFGAFGWNNRIDKVEILD</sequence>
<keyword evidence="1" id="KW-0732">Signal</keyword>
<dbReference type="EMBL" id="JAAATY010000009">
    <property type="protein sequence ID" value="NRN66374.1"/>
    <property type="molecule type" value="Genomic_DNA"/>
</dbReference>
<dbReference type="Pfam" id="PF03995">
    <property type="entry name" value="Inhibitor_I36"/>
    <property type="match status" value="1"/>
</dbReference>
<accession>A0ABX2F5E4</accession>
<evidence type="ECO:0008006" key="4">
    <source>
        <dbReference type="Google" id="ProtNLM"/>
    </source>
</evidence>
<keyword evidence="3" id="KW-1185">Reference proteome</keyword>
<evidence type="ECO:0000256" key="1">
    <source>
        <dbReference type="SAM" id="SignalP"/>
    </source>
</evidence>
<feature type="signal peptide" evidence="1">
    <location>
        <begin position="1"/>
        <end position="16"/>
    </location>
</feature>
<protein>
    <recommendedName>
        <fullName evidence="4">Peptidase inhibitor family I36</fullName>
    </recommendedName>
</protein>
<proteinExistence type="predicted"/>
<organism evidence="2 3">
    <name type="scientific">Kibdelosporangium persicum</name>
    <dbReference type="NCBI Taxonomy" id="2698649"/>
    <lineage>
        <taxon>Bacteria</taxon>
        <taxon>Bacillati</taxon>
        <taxon>Actinomycetota</taxon>
        <taxon>Actinomycetes</taxon>
        <taxon>Pseudonocardiales</taxon>
        <taxon>Pseudonocardiaceae</taxon>
        <taxon>Kibdelosporangium</taxon>
    </lineage>
</organism>
<feature type="chain" id="PRO_5046915458" description="Peptidase inhibitor family I36" evidence="1">
    <location>
        <begin position="17"/>
        <end position="122"/>
    </location>
</feature>
<gene>
    <name evidence="2" type="ORF">GC106_35990</name>
</gene>